<dbReference type="GO" id="GO:0006744">
    <property type="term" value="P:ubiquinone biosynthetic process"/>
    <property type="evidence" value="ECO:0007669"/>
    <property type="project" value="TreeGrafter"/>
</dbReference>
<dbReference type="Proteomes" id="UP000224006">
    <property type="component" value="Chromosome VI"/>
</dbReference>
<feature type="region of interest" description="Disordered" evidence="5">
    <location>
        <begin position="1"/>
        <end position="75"/>
    </location>
</feature>
<protein>
    <submittedName>
        <fullName evidence="7">ABC1 protein</fullName>
    </submittedName>
</protein>
<dbReference type="InterPro" id="IPR034646">
    <property type="entry name" value="ADCK3_dom"/>
</dbReference>
<dbReference type="PANTHER" id="PTHR43851:SF3">
    <property type="entry name" value="COENZYME Q8"/>
    <property type="match status" value="1"/>
</dbReference>
<evidence type="ECO:0000259" key="6">
    <source>
        <dbReference type="Pfam" id="PF03109"/>
    </source>
</evidence>
<evidence type="ECO:0000313" key="8">
    <source>
        <dbReference type="Proteomes" id="UP000224006"/>
    </source>
</evidence>
<evidence type="ECO:0000313" key="7">
    <source>
        <dbReference type="EMBL" id="PFH34497.1"/>
    </source>
</evidence>
<dbReference type="PANTHER" id="PTHR43851">
    <property type="match status" value="1"/>
</dbReference>
<feature type="compositionally biased region" description="Low complexity" evidence="5">
    <location>
        <begin position="599"/>
        <end position="609"/>
    </location>
</feature>
<dbReference type="GeneID" id="40311456"/>
<organism evidence="7 8">
    <name type="scientific">Besnoitia besnoiti</name>
    <name type="common">Apicomplexan protozoan</name>
    <dbReference type="NCBI Taxonomy" id="94643"/>
    <lineage>
        <taxon>Eukaryota</taxon>
        <taxon>Sar</taxon>
        <taxon>Alveolata</taxon>
        <taxon>Apicomplexa</taxon>
        <taxon>Conoidasida</taxon>
        <taxon>Coccidia</taxon>
        <taxon>Eucoccidiorida</taxon>
        <taxon>Eimeriorina</taxon>
        <taxon>Sarcocystidae</taxon>
        <taxon>Besnoitia</taxon>
    </lineage>
</organism>
<feature type="compositionally biased region" description="Low complexity" evidence="5">
    <location>
        <begin position="469"/>
        <end position="485"/>
    </location>
</feature>
<sequence length="1100" mass="117329">MSTELESKPDAPQGRLQIRSTSGSSLPAREQSADSSGEAHDSTLPYSDRRGGEPLSAAGDAPVSAPSRLHSPPSSAVSATLLTRYGPSLGLSSALVPTPSASSGFPPFYSLPSASPLSSVLPSLSPPLFLSTLLPLLSSAQNIKPETLRQALVAAFLAAGAPPSAGAPSGVSPEVTKLYLSSCCSTVSGFLASLLGANAAAARLEDPRNVAAHGFVHGSDSGAYRRTWGSDASPAEKDFRVELLELLARRLLAALATETDPLRRRFQVAVTTLLVEPVEWQTFDPALYRARQKESTKRNVTSNPSAFQASLYVPTAATASPFAGPSPGAAGAGVPADAKAGAFLAAAAKDGVSEKASQKTRRRPEESTRPPSPSKLEGAVSYVGEGRDTRSAGGDRPSSVPLESADIRLLRVLSERLEQQGRLLEMQMRRIQTLEKVLASLEDGTRLHARGSSNPSLSSSEAPPPSLEAPPSSAASAGPQSLSTSLRDDSPAPPAARGSSAAPAERREKVLRERLLPSTPLWRFFAFSTMLLQLVSAASLPAARTFLRRLRLLFSRRKPCKEPVSTEVQSGASGAHDHALGSARGPDASGDTAGGGLAGARAAPRARCGTEAAESGRDSAERAGGALKASADHAGLSVGQEAGPSSSGARVETRARNALQRSLAPRVDAPKHDKPVAVSGVGVIDQVLNDERVASLIADRMCRMRGAALKLMQMVSMIEGSLPPVLTEALKKTRDSADIMPEKQLTETLVQELGLDWRRNFASFSLRPFAAASIGQVHRAALADGQAVAVKIQFPGVASSISADLRNLKTLVQWTRLLPRSLFLDVLCDEMRAELLAECDYSNEMAFYQHFRQVLHRDFGNAFYVPQVFPSCSTKKILVTEFISGLSLEEVGQQMSQEVRDSLAERLVRLVLAEIFLYRLMNTDPNPSNFFYLPERDALALIDFGAGRMYDAAFIDKYLQLLHAAVEERAEVVRRLAGELGFFGGSSSPAFLHAQGNVFLAFALCFRPPPAGASGLYSFKDSEIFPLLHKEMQTVMKNRERPPPPEIYSLHRKLAGCFLLCAEMKGRADTAKAFQQVIEAYRAPDGGPFRPAEDVESAES</sequence>
<evidence type="ECO:0000256" key="5">
    <source>
        <dbReference type="SAM" id="MobiDB-lite"/>
    </source>
</evidence>
<dbReference type="OrthoDB" id="333461at2759"/>
<evidence type="ECO:0000256" key="1">
    <source>
        <dbReference type="ARBA" id="ARBA00009670"/>
    </source>
</evidence>
<feature type="region of interest" description="Disordered" evidence="5">
    <location>
        <begin position="560"/>
        <end position="655"/>
    </location>
</feature>
<reference evidence="7 8" key="1">
    <citation type="submission" date="2017-09" db="EMBL/GenBank/DDBJ databases">
        <title>Genome sequencing of Besnoitia besnoiti strain Bb-Ger1.</title>
        <authorList>
            <person name="Schares G."/>
            <person name="Venepally P."/>
            <person name="Lorenzi H.A."/>
        </authorList>
    </citation>
    <scope>NUCLEOTIDE SEQUENCE [LARGE SCALE GENOMIC DNA]</scope>
    <source>
        <strain evidence="7 8">Bb-Ger1</strain>
    </source>
</reference>
<feature type="compositionally biased region" description="Basic and acidic residues" evidence="5">
    <location>
        <begin position="351"/>
        <end position="368"/>
    </location>
</feature>
<dbReference type="GO" id="GO:0005524">
    <property type="term" value="F:ATP binding"/>
    <property type="evidence" value="ECO:0007669"/>
    <property type="project" value="UniProtKB-KW"/>
</dbReference>
<feature type="compositionally biased region" description="Basic and acidic residues" evidence="5">
    <location>
        <begin position="37"/>
        <end position="52"/>
    </location>
</feature>
<dbReference type="CDD" id="cd13970">
    <property type="entry name" value="ABC1_ADCK3"/>
    <property type="match status" value="1"/>
</dbReference>
<dbReference type="InterPro" id="IPR051409">
    <property type="entry name" value="Atypical_kinase_ADCK"/>
</dbReference>
<keyword evidence="4" id="KW-0067">ATP-binding</keyword>
<dbReference type="EMBL" id="NWUJ01000006">
    <property type="protein sequence ID" value="PFH34497.1"/>
    <property type="molecule type" value="Genomic_DNA"/>
</dbReference>
<dbReference type="SUPFAM" id="SSF56112">
    <property type="entry name" value="Protein kinase-like (PK-like)"/>
    <property type="match status" value="1"/>
</dbReference>
<accession>A0A2A9MFX8</accession>
<dbReference type="Pfam" id="PF03109">
    <property type="entry name" value="ABC1"/>
    <property type="match status" value="1"/>
</dbReference>
<keyword evidence="3" id="KW-0547">Nucleotide-binding</keyword>
<dbReference type="STRING" id="94643.A0A2A9MFX8"/>
<feature type="domain" description="ABC1 atypical kinase-like" evidence="6">
    <location>
        <begin position="733"/>
        <end position="973"/>
    </location>
</feature>
<name>A0A2A9MFX8_BESBE</name>
<dbReference type="VEuPathDB" id="ToxoDB:BESB_065290"/>
<evidence type="ECO:0000256" key="2">
    <source>
        <dbReference type="ARBA" id="ARBA00022679"/>
    </source>
</evidence>
<comment type="similarity">
    <text evidence="1">Belongs to the protein kinase superfamily. ADCK protein kinase family.</text>
</comment>
<dbReference type="AlphaFoldDB" id="A0A2A9MFX8"/>
<keyword evidence="8" id="KW-1185">Reference proteome</keyword>
<feature type="region of interest" description="Disordered" evidence="5">
    <location>
        <begin position="447"/>
        <end position="507"/>
    </location>
</feature>
<keyword evidence="2" id="KW-0808">Transferase</keyword>
<dbReference type="InterPro" id="IPR004147">
    <property type="entry name" value="ABC1_dom"/>
</dbReference>
<dbReference type="InterPro" id="IPR011009">
    <property type="entry name" value="Kinase-like_dom_sf"/>
</dbReference>
<dbReference type="GO" id="GO:0016740">
    <property type="term" value="F:transferase activity"/>
    <property type="evidence" value="ECO:0007669"/>
    <property type="project" value="UniProtKB-KW"/>
</dbReference>
<dbReference type="RefSeq" id="XP_029218506.1">
    <property type="nucleotide sequence ID" value="XM_029364923.1"/>
</dbReference>
<evidence type="ECO:0000256" key="3">
    <source>
        <dbReference type="ARBA" id="ARBA00022741"/>
    </source>
</evidence>
<comment type="caution">
    <text evidence="7">The sequence shown here is derived from an EMBL/GenBank/DDBJ whole genome shotgun (WGS) entry which is preliminary data.</text>
</comment>
<feature type="region of interest" description="Disordered" evidence="5">
    <location>
        <begin position="351"/>
        <end position="380"/>
    </location>
</feature>
<feature type="compositionally biased region" description="Low complexity" evidence="5">
    <location>
        <begin position="452"/>
        <end position="461"/>
    </location>
</feature>
<dbReference type="KEGG" id="bbes:BESB_065290"/>
<gene>
    <name evidence="7" type="ORF">BESB_065290</name>
</gene>
<evidence type="ECO:0000256" key="4">
    <source>
        <dbReference type="ARBA" id="ARBA00022840"/>
    </source>
</evidence>
<proteinExistence type="inferred from homology"/>